<comment type="caution">
    <text evidence="3">The sequence shown here is derived from an EMBL/GenBank/DDBJ whole genome shotgun (WGS) entry which is preliminary data.</text>
</comment>
<feature type="transmembrane region" description="Helical" evidence="1">
    <location>
        <begin position="57"/>
        <end position="74"/>
    </location>
</feature>
<dbReference type="Proteomes" id="UP001151081">
    <property type="component" value="Unassembled WGS sequence"/>
</dbReference>
<keyword evidence="2" id="KW-0732">Signal</keyword>
<dbReference type="RefSeq" id="WP_272424211.1">
    <property type="nucleotide sequence ID" value="NZ_JAGTJJ010000027.1"/>
</dbReference>
<evidence type="ECO:0000256" key="2">
    <source>
        <dbReference type="SAM" id="SignalP"/>
    </source>
</evidence>
<name>A0A9X3X7P6_9BACT</name>
<accession>A0A9X3X7P6</accession>
<feature type="signal peptide" evidence="2">
    <location>
        <begin position="1"/>
        <end position="25"/>
    </location>
</feature>
<keyword evidence="1" id="KW-0472">Membrane</keyword>
<organism evidence="3 4">
    <name type="scientific">Polyangium jinanense</name>
    <dbReference type="NCBI Taxonomy" id="2829994"/>
    <lineage>
        <taxon>Bacteria</taxon>
        <taxon>Pseudomonadati</taxon>
        <taxon>Myxococcota</taxon>
        <taxon>Polyangia</taxon>
        <taxon>Polyangiales</taxon>
        <taxon>Polyangiaceae</taxon>
        <taxon>Polyangium</taxon>
    </lineage>
</organism>
<feature type="chain" id="PRO_5040938601" evidence="2">
    <location>
        <begin position="26"/>
        <end position="86"/>
    </location>
</feature>
<reference evidence="3 4" key="1">
    <citation type="submission" date="2021-04" db="EMBL/GenBank/DDBJ databases">
        <title>Genome analysis of Polyangium sp.</title>
        <authorList>
            <person name="Li Y."/>
            <person name="Wang J."/>
        </authorList>
    </citation>
    <scope>NUCLEOTIDE SEQUENCE [LARGE SCALE GENOMIC DNA]</scope>
    <source>
        <strain evidence="3 4">SDU14</strain>
    </source>
</reference>
<keyword evidence="1" id="KW-1133">Transmembrane helix</keyword>
<gene>
    <name evidence="3" type="ORF">KEG57_32290</name>
</gene>
<evidence type="ECO:0000313" key="3">
    <source>
        <dbReference type="EMBL" id="MDC3985202.1"/>
    </source>
</evidence>
<dbReference type="EMBL" id="JAGTJJ010000027">
    <property type="protein sequence ID" value="MDC3985202.1"/>
    <property type="molecule type" value="Genomic_DNA"/>
</dbReference>
<evidence type="ECO:0000313" key="4">
    <source>
        <dbReference type="Proteomes" id="UP001151081"/>
    </source>
</evidence>
<dbReference type="AlphaFoldDB" id="A0A9X3X7P6"/>
<protein>
    <submittedName>
        <fullName evidence="3">Uncharacterized protein</fullName>
    </submittedName>
</protein>
<keyword evidence="4" id="KW-1185">Reference proteome</keyword>
<sequence>MRRRTLGVCGLVLLTALFWAGAARADILPEPERPTDWDEHPAPTPEVPLEDALARRLLPLLALGMAGGTALVAAQRGRALARAGRR</sequence>
<evidence type="ECO:0000256" key="1">
    <source>
        <dbReference type="SAM" id="Phobius"/>
    </source>
</evidence>
<keyword evidence="1" id="KW-0812">Transmembrane</keyword>
<proteinExistence type="predicted"/>